<reference evidence="7" key="1">
    <citation type="submission" date="2014-02" db="EMBL/GenBank/DDBJ databases">
        <authorList>
            <person name="Gan H."/>
        </authorList>
    </citation>
    <scope>NUCLEOTIDE SEQUENCE [LARGE SCALE GENOMIC DNA]</scope>
    <source>
        <strain evidence="7">S1</strain>
    </source>
</reference>
<name>A0A1L1PLQ1_HYDIT</name>
<evidence type="ECO:0000256" key="3">
    <source>
        <dbReference type="ARBA" id="ARBA00022741"/>
    </source>
</evidence>
<dbReference type="Pfam" id="PF00005">
    <property type="entry name" value="ABC_tran"/>
    <property type="match status" value="1"/>
</dbReference>
<dbReference type="InterPro" id="IPR050093">
    <property type="entry name" value="ABC_SmlMolc_Importer"/>
</dbReference>
<keyword evidence="2" id="KW-0472">Membrane</keyword>
<dbReference type="RefSeq" id="WP_009519464.1">
    <property type="nucleotide sequence ID" value="NZ_CCAE010000028.1"/>
</dbReference>
<dbReference type="InterPro" id="IPR027417">
    <property type="entry name" value="P-loop_NTPase"/>
</dbReference>
<evidence type="ECO:0000313" key="6">
    <source>
        <dbReference type="EMBL" id="CDN88713.1"/>
    </source>
</evidence>
<dbReference type="SMART" id="SM00382">
    <property type="entry name" value="AAA"/>
    <property type="match status" value="1"/>
</dbReference>
<sequence>MIWDLSLQKTLRQGDSRFDVDVSFQSSAQRVVLFGPSGAGKTLTLKMVAGILAPDRGRIAVAGRVLFDSERGVRTTAQQRHLAYMFQDYALFPHLTVRQNVAFAVRQGLRNPSKDEANTDVDRWLTSFGLNAVAGHHLHQISGGQRQRTALARALVSRPTALLLDEPFAALDKGLRQRLRDELKDLQAELQLPLLLITHDDDDVRHLAQDVVCLDAGRTVACGTVLASR</sequence>
<dbReference type="Proteomes" id="UP000028878">
    <property type="component" value="Unassembled WGS sequence"/>
</dbReference>
<protein>
    <submittedName>
        <fullName evidence="6">Putative molybdate ABC transporter, ATP-binding protein</fullName>
    </submittedName>
</protein>
<keyword evidence="2" id="KW-1003">Cell membrane</keyword>
<keyword evidence="7" id="KW-1185">Reference proteome</keyword>
<evidence type="ECO:0000259" key="5">
    <source>
        <dbReference type="PROSITE" id="PS50893"/>
    </source>
</evidence>
<proteinExistence type="predicted"/>
<evidence type="ECO:0000313" key="7">
    <source>
        <dbReference type="Proteomes" id="UP000028878"/>
    </source>
</evidence>
<reference evidence="7" key="2">
    <citation type="submission" date="2014-11" db="EMBL/GenBank/DDBJ databases">
        <title>Draft genome sequence of Hydrogenophaga intermedia S1.</title>
        <authorList>
            <person name="Gan H.M."/>
            <person name="Chew T.H."/>
            <person name="Stolz A."/>
        </authorList>
    </citation>
    <scope>NUCLEOTIDE SEQUENCE [LARGE SCALE GENOMIC DNA]</scope>
    <source>
        <strain evidence="7">S1</strain>
    </source>
</reference>
<dbReference type="AlphaFoldDB" id="A0A1L1PLQ1"/>
<dbReference type="GO" id="GO:0016887">
    <property type="term" value="F:ATP hydrolysis activity"/>
    <property type="evidence" value="ECO:0007669"/>
    <property type="project" value="InterPro"/>
</dbReference>
<dbReference type="GO" id="GO:0005524">
    <property type="term" value="F:ATP binding"/>
    <property type="evidence" value="ECO:0007669"/>
    <property type="project" value="UniProtKB-KW"/>
</dbReference>
<evidence type="ECO:0000256" key="4">
    <source>
        <dbReference type="ARBA" id="ARBA00022840"/>
    </source>
</evidence>
<evidence type="ECO:0000256" key="2">
    <source>
        <dbReference type="ARBA" id="ARBA00022475"/>
    </source>
</evidence>
<dbReference type="InterPro" id="IPR003593">
    <property type="entry name" value="AAA+_ATPase"/>
</dbReference>
<accession>A0A1L1PLQ1</accession>
<keyword evidence="1" id="KW-0813">Transport</keyword>
<organism evidence="6 7">
    <name type="scientific">Hydrogenophaga intermedia</name>
    <dbReference type="NCBI Taxonomy" id="65786"/>
    <lineage>
        <taxon>Bacteria</taxon>
        <taxon>Pseudomonadati</taxon>
        <taxon>Pseudomonadota</taxon>
        <taxon>Betaproteobacteria</taxon>
        <taxon>Burkholderiales</taxon>
        <taxon>Comamonadaceae</taxon>
        <taxon>Hydrogenophaga</taxon>
    </lineage>
</organism>
<evidence type="ECO:0000256" key="1">
    <source>
        <dbReference type="ARBA" id="ARBA00022448"/>
    </source>
</evidence>
<keyword evidence="4 6" id="KW-0067">ATP-binding</keyword>
<dbReference type="PANTHER" id="PTHR42781">
    <property type="entry name" value="SPERMIDINE/PUTRESCINE IMPORT ATP-BINDING PROTEIN POTA"/>
    <property type="match status" value="1"/>
</dbReference>
<dbReference type="EMBL" id="CCAE010000028">
    <property type="protein sequence ID" value="CDN88713.1"/>
    <property type="molecule type" value="Genomic_DNA"/>
</dbReference>
<dbReference type="SUPFAM" id="SSF52540">
    <property type="entry name" value="P-loop containing nucleoside triphosphate hydrolases"/>
    <property type="match status" value="1"/>
</dbReference>
<dbReference type="InterPro" id="IPR003439">
    <property type="entry name" value="ABC_transporter-like_ATP-bd"/>
</dbReference>
<feature type="domain" description="ABC transporter" evidence="5">
    <location>
        <begin position="2"/>
        <end position="227"/>
    </location>
</feature>
<dbReference type="PANTHER" id="PTHR42781:SF4">
    <property type="entry name" value="SPERMIDINE_PUTRESCINE IMPORT ATP-BINDING PROTEIN POTA"/>
    <property type="match status" value="1"/>
</dbReference>
<gene>
    <name evidence="6" type="ORF">BN948_03149</name>
</gene>
<keyword evidence="3" id="KW-0547">Nucleotide-binding</keyword>
<dbReference type="Gene3D" id="3.40.50.300">
    <property type="entry name" value="P-loop containing nucleotide triphosphate hydrolases"/>
    <property type="match status" value="1"/>
</dbReference>
<dbReference type="PROSITE" id="PS50893">
    <property type="entry name" value="ABC_TRANSPORTER_2"/>
    <property type="match status" value="1"/>
</dbReference>